<sequence length="76" mass="8807">MQSTKVFISGNSQAIRLPKEYQVDEKELYVQKIGGTIILLSKKNPWDAFEKSLDEFSDDFLSSGRKQPKRQKRESL</sequence>
<dbReference type="Gene3D" id="2.10.260.10">
    <property type="match status" value="1"/>
</dbReference>
<accession>A0A7T7XKF1</accession>
<protein>
    <submittedName>
        <fullName evidence="1">AbrB/MazE/SpoVT family DNA-binding domain-containing protein</fullName>
    </submittedName>
</protein>
<name>A0A7T7XKF1_9SPIR</name>
<dbReference type="Proteomes" id="UP000595917">
    <property type="component" value="Chromosome"/>
</dbReference>
<dbReference type="SUPFAM" id="SSF89447">
    <property type="entry name" value="AbrB/MazE/MraZ-like"/>
    <property type="match status" value="1"/>
</dbReference>
<keyword evidence="1" id="KW-0238">DNA-binding</keyword>
<dbReference type="AlphaFoldDB" id="A0A7T7XKF1"/>
<dbReference type="InterPro" id="IPR047976">
    <property type="entry name" value="Anti_VapB2-like"/>
</dbReference>
<reference evidence="1" key="1">
    <citation type="submission" date="2021-01" db="EMBL/GenBank/DDBJ databases">
        <title>Description of Breznakiella homolactica.</title>
        <authorList>
            <person name="Song Y."/>
            <person name="Brune A."/>
        </authorList>
    </citation>
    <scope>NUCLEOTIDE SEQUENCE</scope>
    <source>
        <strain evidence="1">RmG30</strain>
    </source>
</reference>
<proteinExistence type="predicted"/>
<gene>
    <name evidence="1" type="ORF">JFL75_13065</name>
</gene>
<evidence type="ECO:0000313" key="1">
    <source>
        <dbReference type="EMBL" id="QQO07868.1"/>
    </source>
</evidence>
<dbReference type="NCBIfam" id="NF040493">
    <property type="entry name" value="TA_anti_VapB"/>
    <property type="match status" value="1"/>
</dbReference>
<organism evidence="1 2">
    <name type="scientific">Breznakiella homolactica</name>
    <dbReference type="NCBI Taxonomy" id="2798577"/>
    <lineage>
        <taxon>Bacteria</taxon>
        <taxon>Pseudomonadati</taxon>
        <taxon>Spirochaetota</taxon>
        <taxon>Spirochaetia</taxon>
        <taxon>Spirochaetales</taxon>
        <taxon>Breznakiellaceae</taxon>
        <taxon>Breznakiella</taxon>
    </lineage>
</organism>
<dbReference type="PANTHER" id="PTHR37550">
    <property type="entry name" value="ANTITOXIN VAPB1"/>
    <property type="match status" value="1"/>
</dbReference>
<dbReference type="GO" id="GO:0003677">
    <property type="term" value="F:DNA binding"/>
    <property type="evidence" value="ECO:0007669"/>
    <property type="project" value="UniProtKB-KW"/>
</dbReference>
<keyword evidence="2" id="KW-1185">Reference proteome</keyword>
<dbReference type="RefSeq" id="WP_215625174.1">
    <property type="nucleotide sequence ID" value="NZ_CP067089.2"/>
</dbReference>
<evidence type="ECO:0000313" key="2">
    <source>
        <dbReference type="Proteomes" id="UP000595917"/>
    </source>
</evidence>
<dbReference type="InterPro" id="IPR037914">
    <property type="entry name" value="SpoVT-AbrB_sf"/>
</dbReference>
<dbReference type="KEGG" id="bhc:JFL75_13065"/>
<dbReference type="InterPro" id="IPR051734">
    <property type="entry name" value="VapB_TA_antitoxins"/>
</dbReference>
<dbReference type="PANTHER" id="PTHR37550:SF3">
    <property type="entry name" value="ANTITOXIN VAPB1"/>
    <property type="match status" value="1"/>
</dbReference>
<dbReference type="EMBL" id="CP067089">
    <property type="protein sequence ID" value="QQO07868.1"/>
    <property type="molecule type" value="Genomic_DNA"/>
</dbReference>